<dbReference type="STRING" id="1442371.A0A0D2KHW5"/>
<dbReference type="InterPro" id="IPR013320">
    <property type="entry name" value="ConA-like_dom_sf"/>
</dbReference>
<reference evidence="8 9" key="1">
    <citation type="submission" date="2015-01" db="EMBL/GenBank/DDBJ databases">
        <title>The Genome Sequence of Fonsecaea multimorphosa CBS 102226.</title>
        <authorList>
            <consortium name="The Broad Institute Genomics Platform"/>
            <person name="Cuomo C."/>
            <person name="de Hoog S."/>
            <person name="Gorbushina A."/>
            <person name="Stielow B."/>
            <person name="Teixiera M."/>
            <person name="Abouelleil A."/>
            <person name="Chapman S.B."/>
            <person name="Priest M."/>
            <person name="Young S.K."/>
            <person name="Wortman J."/>
            <person name="Nusbaum C."/>
            <person name="Birren B."/>
        </authorList>
    </citation>
    <scope>NUCLEOTIDE SEQUENCE [LARGE SCALE GENOMIC DNA]</scope>
    <source>
        <strain evidence="8 9">CBS 102226</strain>
    </source>
</reference>
<gene>
    <name evidence="8" type="ORF">Z520_08036</name>
</gene>
<dbReference type="Pfam" id="PF00251">
    <property type="entry name" value="Glyco_hydro_32N"/>
    <property type="match status" value="1"/>
</dbReference>
<dbReference type="RefSeq" id="XP_016630381.1">
    <property type="nucleotide sequence ID" value="XM_016778533.1"/>
</dbReference>
<protein>
    <recommendedName>
        <fullName evidence="10">Glycosyl hydrolase family 32 N-terminal domain-containing protein</fullName>
    </recommendedName>
</protein>
<dbReference type="Proteomes" id="UP000053411">
    <property type="component" value="Unassembled WGS sequence"/>
</dbReference>
<dbReference type="GO" id="GO:0005737">
    <property type="term" value="C:cytoplasm"/>
    <property type="evidence" value="ECO:0007669"/>
    <property type="project" value="TreeGrafter"/>
</dbReference>
<dbReference type="PANTHER" id="PTHR42800:SF3">
    <property type="entry name" value="GLYCOSYL HYDROLASE FAMILY 32 N-TERMINAL DOMAIN-CONTAINING PROTEIN"/>
    <property type="match status" value="1"/>
</dbReference>
<feature type="domain" description="Glycosyl hydrolase family 32 N-terminal" evidence="6">
    <location>
        <begin position="51"/>
        <end position="426"/>
    </location>
</feature>
<dbReference type="Gene3D" id="2.60.120.560">
    <property type="entry name" value="Exo-inulinase, domain 1"/>
    <property type="match status" value="1"/>
</dbReference>
<evidence type="ECO:0000313" key="8">
    <source>
        <dbReference type="EMBL" id="KIX96258.1"/>
    </source>
</evidence>
<name>A0A0D2KHW5_9EURO</name>
<evidence type="ECO:0008006" key="10">
    <source>
        <dbReference type="Google" id="ProtNLM"/>
    </source>
</evidence>
<dbReference type="Gene3D" id="2.115.10.20">
    <property type="entry name" value="Glycosyl hydrolase domain, family 43"/>
    <property type="match status" value="1"/>
</dbReference>
<feature type="region of interest" description="Disordered" evidence="5">
    <location>
        <begin position="316"/>
        <end position="335"/>
    </location>
</feature>
<feature type="domain" description="Glycosyl hydrolase family 32 C-terminal" evidence="7">
    <location>
        <begin position="487"/>
        <end position="661"/>
    </location>
</feature>
<dbReference type="SUPFAM" id="SSF49899">
    <property type="entry name" value="Concanavalin A-like lectins/glucanases"/>
    <property type="match status" value="1"/>
</dbReference>
<dbReference type="InterPro" id="IPR023296">
    <property type="entry name" value="Glyco_hydro_beta-prop_sf"/>
</dbReference>
<evidence type="ECO:0000256" key="4">
    <source>
        <dbReference type="RuleBase" id="RU362110"/>
    </source>
</evidence>
<keyword evidence="9" id="KW-1185">Reference proteome</keyword>
<accession>A0A0D2KHW5</accession>
<dbReference type="GeneID" id="27713782"/>
<dbReference type="SUPFAM" id="SSF75005">
    <property type="entry name" value="Arabinanase/levansucrase/invertase"/>
    <property type="match status" value="1"/>
</dbReference>
<evidence type="ECO:0000259" key="6">
    <source>
        <dbReference type="Pfam" id="PF00251"/>
    </source>
</evidence>
<evidence type="ECO:0000313" key="9">
    <source>
        <dbReference type="Proteomes" id="UP000053411"/>
    </source>
</evidence>
<dbReference type="PANTHER" id="PTHR42800">
    <property type="entry name" value="EXOINULINASE INUD (AFU_ORTHOLOGUE AFUA_5G00480)"/>
    <property type="match status" value="1"/>
</dbReference>
<evidence type="ECO:0000259" key="7">
    <source>
        <dbReference type="Pfam" id="PF08244"/>
    </source>
</evidence>
<dbReference type="AlphaFoldDB" id="A0A0D2KHW5"/>
<dbReference type="GO" id="GO:0005987">
    <property type="term" value="P:sucrose catabolic process"/>
    <property type="evidence" value="ECO:0007669"/>
    <property type="project" value="TreeGrafter"/>
</dbReference>
<feature type="compositionally biased region" description="Basic and acidic residues" evidence="5">
    <location>
        <begin position="669"/>
        <end position="680"/>
    </location>
</feature>
<evidence type="ECO:0000256" key="2">
    <source>
        <dbReference type="ARBA" id="ARBA00022801"/>
    </source>
</evidence>
<dbReference type="InterPro" id="IPR001362">
    <property type="entry name" value="Glyco_hydro_32"/>
</dbReference>
<dbReference type="Pfam" id="PF08244">
    <property type="entry name" value="Glyco_hydro_32C"/>
    <property type="match status" value="1"/>
</dbReference>
<dbReference type="SMART" id="SM00640">
    <property type="entry name" value="Glyco_32"/>
    <property type="match status" value="1"/>
</dbReference>
<dbReference type="GO" id="GO:0004575">
    <property type="term" value="F:sucrose alpha-glucosidase activity"/>
    <property type="evidence" value="ECO:0007669"/>
    <property type="project" value="TreeGrafter"/>
</dbReference>
<feature type="compositionally biased region" description="Basic and acidic residues" evidence="5">
    <location>
        <begin position="687"/>
        <end position="705"/>
    </location>
</feature>
<evidence type="ECO:0000256" key="5">
    <source>
        <dbReference type="SAM" id="MobiDB-lite"/>
    </source>
</evidence>
<evidence type="ECO:0000256" key="1">
    <source>
        <dbReference type="ARBA" id="ARBA00009902"/>
    </source>
</evidence>
<proteinExistence type="inferred from homology"/>
<keyword evidence="3 4" id="KW-0326">Glycosidase</keyword>
<dbReference type="CDD" id="cd18621">
    <property type="entry name" value="GH32_XdINV-like"/>
    <property type="match status" value="1"/>
</dbReference>
<feature type="region of interest" description="Disordered" evidence="5">
    <location>
        <begin position="662"/>
        <end position="705"/>
    </location>
</feature>
<sequence length="749" mass="83912">MEGLGPTLKPPSSIAPQSIRPIQRGAQPISESTYQSTAPAPALCRWRPRYHLQASHGWMNDPCAPGYDPATGLYHLFFQWNLRRNESGSVVWGSICWGHATSADMVSWKVSQTPIIEPGLTSNEWYDTKGCFTGCLAPTGFDGPSRAGQLTLLYTGVSRLPLHYTLPYIRQTETLAAAQSLDGGVTWTKFTQNPILAEPPANFEVTGWRDPFVATWPSMAKLLGHAKSQLYGMISGGIRDCSPTAFLYRVNPSNLAEWKFLSPLFDVGLNHSLSCWSGDTGINWECACFMTLQNKQDNESRDFIIVGCEGSKANPAHSEDISFTQPPREPAKPSRSARSLQWMCGALQTTNATVSHNGTQSELPKMNYQFGGRFDYGLLYAAITFRDPLSNKQIVWGWVTEEDLPQRLVDRQGWSGMISLPREVALLTLEGVTGTLRSNLQDITSIEVEPGDSEQETFKIHTLGISPAPCLKSLRHSARLARPVRGSQNLTSEGDTFMDIQTHRFELISIFSLSRTCQSIGLSIFHSAGAQRTQQDNIPPLLSSAAATTTISFIPNEETIRIYRPRIDPAYVVDGETINTAPETAPFTLFTVLSADNDDVEHMGTRTRTDMKSEVEDLRLHVFFDQSVLEVFVNERCVITTRVYPPRDRCWGVRFWAEDEDEGEEECEVESKDSDDRKGDLEEEESKESSTIRERRRQGVERSTDLQGEDWKFHRRFMRSLSSKSRLLHAMAWDGLRADLRARARDTSS</sequence>
<dbReference type="OrthoDB" id="202537at2759"/>
<evidence type="ECO:0000256" key="3">
    <source>
        <dbReference type="ARBA" id="ARBA00023295"/>
    </source>
</evidence>
<dbReference type="VEuPathDB" id="FungiDB:Z520_08036"/>
<dbReference type="InterPro" id="IPR013148">
    <property type="entry name" value="Glyco_hydro_32_N"/>
</dbReference>
<dbReference type="InterPro" id="IPR013189">
    <property type="entry name" value="Glyco_hydro_32_C"/>
</dbReference>
<comment type="similarity">
    <text evidence="1 4">Belongs to the glycosyl hydrolase 32 family.</text>
</comment>
<dbReference type="EMBL" id="KN848078">
    <property type="protein sequence ID" value="KIX96258.1"/>
    <property type="molecule type" value="Genomic_DNA"/>
</dbReference>
<organism evidence="8 9">
    <name type="scientific">Fonsecaea multimorphosa CBS 102226</name>
    <dbReference type="NCBI Taxonomy" id="1442371"/>
    <lineage>
        <taxon>Eukaryota</taxon>
        <taxon>Fungi</taxon>
        <taxon>Dikarya</taxon>
        <taxon>Ascomycota</taxon>
        <taxon>Pezizomycotina</taxon>
        <taxon>Eurotiomycetes</taxon>
        <taxon>Chaetothyriomycetidae</taxon>
        <taxon>Chaetothyriales</taxon>
        <taxon>Herpotrichiellaceae</taxon>
        <taxon>Fonsecaea</taxon>
    </lineage>
</organism>
<keyword evidence="2 4" id="KW-0378">Hydrolase</keyword>